<sequence>MNPKIDSVSVKVVEEDPNGITINVRNKPDHNGCNSENVANAPVASTLPQVSKSPPSEPQRQPTRKPRRKRDSIQYRDAGKWRDLVVHEWEAVAPGETLAGMTLGEFKAATERVVAERETLKRLRGDVTGAIARRNAADQDAKKAINRVIYGVKASPRFGPDSDLYRQLGYVTDLERQSATKRVDTGNGESTDQ</sequence>
<feature type="region of interest" description="Disordered" evidence="1">
    <location>
        <begin position="20"/>
        <end position="74"/>
    </location>
</feature>
<gene>
    <name evidence="2" type="ORF">METZ01_LOCUS160829</name>
</gene>
<dbReference type="EMBL" id="UINC01027913">
    <property type="protein sequence ID" value="SVB07975.1"/>
    <property type="molecule type" value="Genomic_DNA"/>
</dbReference>
<name>A0A382B2G7_9ZZZZ</name>
<organism evidence="2">
    <name type="scientific">marine metagenome</name>
    <dbReference type="NCBI Taxonomy" id="408172"/>
    <lineage>
        <taxon>unclassified sequences</taxon>
        <taxon>metagenomes</taxon>
        <taxon>ecological metagenomes</taxon>
    </lineage>
</organism>
<protein>
    <submittedName>
        <fullName evidence="2">Uncharacterized protein</fullName>
    </submittedName>
</protein>
<evidence type="ECO:0000313" key="2">
    <source>
        <dbReference type="EMBL" id="SVB07975.1"/>
    </source>
</evidence>
<evidence type="ECO:0000256" key="1">
    <source>
        <dbReference type="SAM" id="MobiDB-lite"/>
    </source>
</evidence>
<proteinExistence type="predicted"/>
<accession>A0A382B2G7</accession>
<reference evidence="2" key="1">
    <citation type="submission" date="2018-05" db="EMBL/GenBank/DDBJ databases">
        <authorList>
            <person name="Lanie J.A."/>
            <person name="Ng W.-L."/>
            <person name="Kazmierczak K.M."/>
            <person name="Andrzejewski T.M."/>
            <person name="Davidsen T.M."/>
            <person name="Wayne K.J."/>
            <person name="Tettelin H."/>
            <person name="Glass J.I."/>
            <person name="Rusch D."/>
            <person name="Podicherti R."/>
            <person name="Tsui H.-C.T."/>
            <person name="Winkler M.E."/>
        </authorList>
    </citation>
    <scope>NUCLEOTIDE SEQUENCE</scope>
</reference>
<dbReference type="AlphaFoldDB" id="A0A382B2G7"/>